<keyword evidence="1" id="KW-1133">Transmembrane helix</keyword>
<reference evidence="3 4" key="1">
    <citation type="journal article" date="2011" name="J. Bacteriol.">
        <title>Complete genome sequence of Burkholderia gladioli BSR3.</title>
        <authorList>
            <person name="Seo Y.S."/>
            <person name="Lim J."/>
            <person name="Choi B.S."/>
            <person name="Kim H."/>
            <person name="Goo E."/>
            <person name="Lee B."/>
            <person name="Lim J.S."/>
            <person name="Choi I.Y."/>
            <person name="Moon J.S."/>
            <person name="Kim J."/>
            <person name="Hwang I."/>
        </authorList>
    </citation>
    <scope>NUCLEOTIDE SEQUENCE [LARGE SCALE GENOMIC DNA]</scope>
    <source>
        <strain evidence="3 4">BSR3</strain>
    </source>
</reference>
<dbReference type="KEGG" id="bgd:bgla_1g30840"/>
<keyword evidence="2" id="KW-0732">Signal</keyword>
<gene>
    <name evidence="3" type="ordered locus">bgla_1g30840</name>
</gene>
<feature type="transmembrane region" description="Helical" evidence="1">
    <location>
        <begin position="38"/>
        <end position="62"/>
    </location>
</feature>
<sequence>MESNMINKKIVAVLVTAGALVVAGPAFAHGRWHGGHGGGGGAVVGALIGGAVLGAIVSSALAPAPAYAAPAYAAPAYQEPAYQPAQYQYQQAYAGPPPGTCFDRYRNVYVACGPQPAPGYYQQPGW</sequence>
<evidence type="ECO:0000256" key="1">
    <source>
        <dbReference type="SAM" id="Phobius"/>
    </source>
</evidence>
<dbReference type="AlphaFoldDB" id="F2LFQ9"/>
<evidence type="ECO:0000313" key="4">
    <source>
        <dbReference type="Proteomes" id="UP000008316"/>
    </source>
</evidence>
<keyword evidence="1" id="KW-0812">Transmembrane</keyword>
<feature type="signal peptide" evidence="2">
    <location>
        <begin position="1"/>
        <end position="28"/>
    </location>
</feature>
<dbReference type="EMBL" id="CP002599">
    <property type="protein sequence ID" value="AEA61693.1"/>
    <property type="molecule type" value="Genomic_DNA"/>
</dbReference>
<keyword evidence="4" id="KW-1185">Reference proteome</keyword>
<name>F2LFQ9_BURGS</name>
<dbReference type="eggNOG" id="ENOG50330EQ">
    <property type="taxonomic scope" value="Bacteria"/>
</dbReference>
<evidence type="ECO:0000313" key="3">
    <source>
        <dbReference type="EMBL" id="AEA61693.1"/>
    </source>
</evidence>
<protein>
    <recommendedName>
        <fullName evidence="5">Ecotin</fullName>
    </recommendedName>
</protein>
<dbReference type="STRING" id="999541.bgla_1g30840"/>
<feature type="chain" id="PRO_5003282320" description="Ecotin" evidence="2">
    <location>
        <begin position="29"/>
        <end position="126"/>
    </location>
</feature>
<evidence type="ECO:0000256" key="2">
    <source>
        <dbReference type="SAM" id="SignalP"/>
    </source>
</evidence>
<dbReference type="Proteomes" id="UP000008316">
    <property type="component" value="Chromosome 1"/>
</dbReference>
<keyword evidence="1" id="KW-0472">Membrane</keyword>
<organism evidence="3 4">
    <name type="scientific">Burkholderia gladioli (strain BSR3)</name>
    <dbReference type="NCBI Taxonomy" id="999541"/>
    <lineage>
        <taxon>Bacteria</taxon>
        <taxon>Pseudomonadati</taxon>
        <taxon>Pseudomonadota</taxon>
        <taxon>Betaproteobacteria</taxon>
        <taxon>Burkholderiales</taxon>
        <taxon>Burkholderiaceae</taxon>
        <taxon>Burkholderia</taxon>
    </lineage>
</organism>
<evidence type="ECO:0008006" key="5">
    <source>
        <dbReference type="Google" id="ProtNLM"/>
    </source>
</evidence>
<proteinExistence type="predicted"/>
<accession>F2LFQ9</accession>
<dbReference type="HOGENOM" id="CLU_135479_0_0_4"/>